<dbReference type="AlphaFoldDB" id="A0AAW5A5M2"/>
<sequence length="133" mass="15018">MRLKKAEREQVRLKYGGHCAYCGVLLGERWHADHLAPVVRELLSKQTAAGTWKLVSGKPLRPEHDVLENMMPACAPCNISKGGQTLEGWRNWIAGHINSLNSYHPIYRLAKSYGLIAETGAPVVFHFEKEQQR</sequence>
<gene>
    <name evidence="1" type="ORF">GIW75_11230</name>
</gene>
<dbReference type="Gene3D" id="1.10.30.50">
    <property type="match status" value="1"/>
</dbReference>
<evidence type="ECO:0000313" key="2">
    <source>
        <dbReference type="Proteomes" id="UP000814172"/>
    </source>
</evidence>
<accession>A0AAW5A5M2</accession>
<keyword evidence="1" id="KW-0378">Hydrolase</keyword>
<evidence type="ECO:0000313" key="1">
    <source>
        <dbReference type="EMBL" id="MCF5057525.1"/>
    </source>
</evidence>
<reference evidence="1 2" key="1">
    <citation type="submission" date="2019-11" db="EMBL/GenBank/DDBJ databases">
        <title>Epiphytic Pseudomonas syringae from cherry orchards.</title>
        <authorList>
            <person name="Hulin M.T."/>
        </authorList>
    </citation>
    <scope>NUCLEOTIDE SEQUENCE [LARGE SCALE GENOMIC DNA]</scope>
    <source>
        <strain evidence="1 2">PA-6-9F</strain>
    </source>
</reference>
<protein>
    <submittedName>
        <fullName evidence="1">HNH endonuclease</fullName>
    </submittedName>
</protein>
<proteinExistence type="predicted"/>
<keyword evidence="1" id="KW-0255">Endonuclease</keyword>
<dbReference type="Proteomes" id="UP000814172">
    <property type="component" value="Unassembled WGS sequence"/>
</dbReference>
<dbReference type="RefSeq" id="WP_172312748.1">
    <property type="nucleotide sequence ID" value="NZ_WKEB01000217.1"/>
</dbReference>
<comment type="caution">
    <text evidence="1">The sequence shown here is derived from an EMBL/GenBank/DDBJ whole genome shotgun (WGS) entry which is preliminary data.</text>
</comment>
<dbReference type="GO" id="GO:0004519">
    <property type="term" value="F:endonuclease activity"/>
    <property type="evidence" value="ECO:0007669"/>
    <property type="project" value="UniProtKB-KW"/>
</dbReference>
<dbReference type="EMBL" id="WKEW01000028">
    <property type="protein sequence ID" value="MCF5057525.1"/>
    <property type="molecule type" value="Genomic_DNA"/>
</dbReference>
<keyword evidence="2" id="KW-1185">Reference proteome</keyword>
<organism evidence="1 2">
    <name type="scientific">Pseudomonas proteolytica</name>
    <dbReference type="NCBI Taxonomy" id="219574"/>
    <lineage>
        <taxon>Bacteria</taxon>
        <taxon>Pseudomonadati</taxon>
        <taxon>Pseudomonadota</taxon>
        <taxon>Gammaproteobacteria</taxon>
        <taxon>Pseudomonadales</taxon>
        <taxon>Pseudomonadaceae</taxon>
        <taxon>Pseudomonas</taxon>
    </lineage>
</organism>
<keyword evidence="1" id="KW-0540">Nuclease</keyword>
<name>A0AAW5A5M2_9PSED</name>